<organism evidence="1 2">
    <name type="scientific">Ambrosiozyma monospora</name>
    <name type="common">Yeast</name>
    <name type="synonym">Endomycopsis monosporus</name>
    <dbReference type="NCBI Taxonomy" id="43982"/>
    <lineage>
        <taxon>Eukaryota</taxon>
        <taxon>Fungi</taxon>
        <taxon>Dikarya</taxon>
        <taxon>Ascomycota</taxon>
        <taxon>Saccharomycotina</taxon>
        <taxon>Pichiomycetes</taxon>
        <taxon>Pichiales</taxon>
        <taxon>Pichiaceae</taxon>
        <taxon>Ambrosiozyma</taxon>
    </lineage>
</organism>
<protein>
    <submittedName>
        <fullName evidence="1">Unnamed protein product</fullName>
    </submittedName>
</protein>
<gene>
    <name evidence="1" type="ORF">Amon02_000868300</name>
</gene>
<reference evidence="1" key="1">
    <citation type="submission" date="2023-04" db="EMBL/GenBank/DDBJ databases">
        <title>Ambrosiozyma monospora NBRC 10751.</title>
        <authorList>
            <person name="Ichikawa N."/>
            <person name="Sato H."/>
            <person name="Tonouchi N."/>
        </authorList>
    </citation>
    <scope>NUCLEOTIDE SEQUENCE</scope>
    <source>
        <strain evidence="1">NBRC 10751</strain>
    </source>
</reference>
<comment type="caution">
    <text evidence="1">The sequence shown here is derived from an EMBL/GenBank/DDBJ whole genome shotgun (WGS) entry which is preliminary data.</text>
</comment>
<name>A0ACB5TL81_AMBMO</name>
<proteinExistence type="predicted"/>
<evidence type="ECO:0000313" key="1">
    <source>
        <dbReference type="EMBL" id="GME90327.1"/>
    </source>
</evidence>
<evidence type="ECO:0000313" key="2">
    <source>
        <dbReference type="Proteomes" id="UP001165064"/>
    </source>
</evidence>
<keyword evidence="2" id="KW-1185">Reference proteome</keyword>
<sequence>MKELVKDRSKVLDLLHFQPLYRNNASVMRAAYKIKPLKHYALKTLIIHKRIFENGFHGDYKNGLFTIPKSSSQANNYSTNQKYNGTSDSDHNSDPEVEPIPMVEAPQEPPPAHVMPSIAALVKPSRISSIMYPRGRNRDTLNLSDSNIPFALYNPTVESYCFDDEANDEPDDDGLWSVDMMCFAGGDI</sequence>
<accession>A0ACB5TL81</accession>
<dbReference type="EMBL" id="BSXS01007798">
    <property type="protein sequence ID" value="GME90327.1"/>
    <property type="molecule type" value="Genomic_DNA"/>
</dbReference>
<dbReference type="Proteomes" id="UP001165064">
    <property type="component" value="Unassembled WGS sequence"/>
</dbReference>